<dbReference type="RefSeq" id="WP_044217676.1">
    <property type="nucleotide sequence ID" value="NZ_JBKAGJ010000001.1"/>
</dbReference>
<dbReference type="OrthoDB" id="5480566at2"/>
<evidence type="ECO:0000313" key="3">
    <source>
        <dbReference type="EMBL" id="KGE88802.1"/>
    </source>
</evidence>
<sequence>MKNLLNVIIICCLALQTAGAQDFGDLPRIEKEKLLGDLEILYQGLDKFHSGMYWYTPKDSVDRAFADVRRKITKDLNVLEFHKLIAPLVALSREDHTDIFRPAIVKEKINSEVRLLPLSVVFLGKQLYCVKNGSDFEDFALEGQPIESINGETPEHIVGNIGNLFASDGFIKAVKYSDLEGLSFSVYHFYYYGQVDQFEIKFKGISEPVILQPLTVKAITRHLNDRYGKPKNTEEEVLEYKILNDSVAYLGIHTFGNGEIRAHSKEKKLSVFLRNSFKSIRENDIQTLIVDVSQNTGGSEGNEGLLYSYFGDNYQKYKKVRVKAQKAVLDNGTDKPITLKAFGFFERLLTNRKMEDGSLERRAAPGKGLMAYKKEPDYKFRGKTYVLISPATYSGGSEFSNMMYSQGLATFVGQETGGGYYGNTSGYGRALVLPNSKIKVSVPALQFVMNVKPTLPFGRGVIPHYEVIPTFDAYVNGENVCLNYVLERLEN</sequence>
<feature type="signal peptide" evidence="1">
    <location>
        <begin position="1"/>
        <end position="20"/>
    </location>
</feature>
<gene>
    <name evidence="3" type="ORF">IX84_06600</name>
</gene>
<feature type="chain" id="PRO_5001940119" description="Tail specific protease domain-containing protein" evidence="1">
    <location>
        <begin position="21"/>
        <end position="491"/>
    </location>
</feature>
<dbReference type="Proteomes" id="UP000029736">
    <property type="component" value="Unassembled WGS sequence"/>
</dbReference>
<dbReference type="GO" id="GO:0006508">
    <property type="term" value="P:proteolysis"/>
    <property type="evidence" value="ECO:0007669"/>
    <property type="project" value="InterPro"/>
</dbReference>
<dbReference type="Gene3D" id="3.90.226.10">
    <property type="entry name" value="2-enoyl-CoA Hydratase, Chain A, domain 1"/>
    <property type="match status" value="1"/>
</dbReference>
<dbReference type="Pfam" id="PF03572">
    <property type="entry name" value="Peptidase_S41"/>
    <property type="match status" value="1"/>
</dbReference>
<dbReference type="GO" id="GO:0008236">
    <property type="term" value="F:serine-type peptidase activity"/>
    <property type="evidence" value="ECO:0007669"/>
    <property type="project" value="InterPro"/>
</dbReference>
<feature type="domain" description="Tail specific protease" evidence="2">
    <location>
        <begin position="247"/>
        <end position="423"/>
    </location>
</feature>
<evidence type="ECO:0000259" key="2">
    <source>
        <dbReference type="Pfam" id="PF03572"/>
    </source>
</evidence>
<dbReference type="AlphaFoldDB" id="A0A098SCR8"/>
<organism evidence="3 4">
    <name type="scientific">Phaeodactylibacter xiamenensis</name>
    <dbReference type="NCBI Taxonomy" id="1524460"/>
    <lineage>
        <taxon>Bacteria</taxon>
        <taxon>Pseudomonadati</taxon>
        <taxon>Bacteroidota</taxon>
        <taxon>Saprospiria</taxon>
        <taxon>Saprospirales</taxon>
        <taxon>Haliscomenobacteraceae</taxon>
        <taxon>Phaeodactylibacter</taxon>
    </lineage>
</organism>
<evidence type="ECO:0000313" key="4">
    <source>
        <dbReference type="Proteomes" id="UP000029736"/>
    </source>
</evidence>
<dbReference type="InterPro" id="IPR005151">
    <property type="entry name" value="Tail-specific_protease"/>
</dbReference>
<keyword evidence="4" id="KW-1185">Reference proteome</keyword>
<evidence type="ECO:0000256" key="1">
    <source>
        <dbReference type="SAM" id="SignalP"/>
    </source>
</evidence>
<dbReference type="EMBL" id="JPOS01000016">
    <property type="protein sequence ID" value="KGE88802.1"/>
    <property type="molecule type" value="Genomic_DNA"/>
</dbReference>
<dbReference type="InterPro" id="IPR029045">
    <property type="entry name" value="ClpP/crotonase-like_dom_sf"/>
</dbReference>
<comment type="caution">
    <text evidence="3">The sequence shown here is derived from an EMBL/GenBank/DDBJ whole genome shotgun (WGS) entry which is preliminary data.</text>
</comment>
<accession>A0A098SCR8</accession>
<dbReference type="STRING" id="1524460.IX84_06600"/>
<keyword evidence="1" id="KW-0732">Signal</keyword>
<reference evidence="3 4" key="1">
    <citation type="journal article" date="2014" name="Int. J. Syst. Evol. Microbiol.">
        <title>Phaeodactylibacter xiamenensis gen. nov., sp. nov., a member of the family Saprospiraceae isolated from the marine alga Phaeodactylum tricornutum.</title>
        <authorList>
            <person name="Chen Z.Jr."/>
            <person name="Lei X."/>
            <person name="Lai Q."/>
            <person name="Li Y."/>
            <person name="Zhang B."/>
            <person name="Zhang J."/>
            <person name="Zhang H."/>
            <person name="Yang L."/>
            <person name="Zheng W."/>
            <person name="Tian Y."/>
            <person name="Yu Z."/>
            <person name="Xu H.Jr."/>
            <person name="Zheng T."/>
        </authorList>
    </citation>
    <scope>NUCLEOTIDE SEQUENCE [LARGE SCALE GENOMIC DNA]</scope>
    <source>
        <strain evidence="3 4">KD52</strain>
    </source>
</reference>
<protein>
    <recommendedName>
        <fullName evidence="2">Tail specific protease domain-containing protein</fullName>
    </recommendedName>
</protein>
<name>A0A098SCR8_9BACT</name>
<proteinExistence type="predicted"/>
<dbReference type="SUPFAM" id="SSF52096">
    <property type="entry name" value="ClpP/crotonase"/>
    <property type="match status" value="1"/>
</dbReference>